<protein>
    <submittedName>
        <fullName evidence="1">Uncharacterized protein</fullName>
    </submittedName>
</protein>
<organism evidence="1 2">
    <name type="scientific">Candidatus Nitrosotenuis uzonensis</name>
    <dbReference type="NCBI Taxonomy" id="1407055"/>
    <lineage>
        <taxon>Archaea</taxon>
        <taxon>Nitrososphaerota</taxon>
        <taxon>Candidatus Nitrosotenuis</taxon>
    </lineage>
</organism>
<comment type="caution">
    <text evidence="1">The sequence shown here is derived from an EMBL/GenBank/DDBJ whole genome shotgun (WGS) entry which is preliminary data.</text>
</comment>
<dbReference type="Proteomes" id="UP000655759">
    <property type="component" value="Unassembled WGS sequence"/>
</dbReference>
<dbReference type="RefSeq" id="WP_205097663.1">
    <property type="nucleotide sequence ID" value="NZ_CAJNAQ010000002.1"/>
</dbReference>
<dbReference type="EMBL" id="CAJNAQ010000002">
    <property type="protein sequence ID" value="CAE6485970.1"/>
    <property type="molecule type" value="Genomic_DNA"/>
</dbReference>
<dbReference type="AlphaFoldDB" id="A0A812ETX2"/>
<reference evidence="1" key="1">
    <citation type="submission" date="2021-02" db="EMBL/GenBank/DDBJ databases">
        <authorList>
            <person name="Han P."/>
        </authorList>
    </citation>
    <scope>NUCLEOTIDE SEQUENCE</scope>
    <source>
        <strain evidence="1">Candidatus Nitrosotenuis uzonensis 5A</strain>
    </source>
</reference>
<gene>
    <name evidence="1" type="ORF">NUZ5A_20078</name>
</gene>
<evidence type="ECO:0000313" key="1">
    <source>
        <dbReference type="EMBL" id="CAE6485970.1"/>
    </source>
</evidence>
<sequence length="224" mass="26263">MATHKPEEEAIEILEIIQKYFPKIFEARDSIKWLHKHTTQGNQKEWAAIFFEEYCRPLLTNFLGGWYGVRIIKGSRIDYQRNYNWDLKVHSIKDNKGKSQSQIILNDKDAMERIIELESGIGFIVADVDFTFDMSGSLSRWRDQYEGRTKKHSKNARIMKNRGKVIGLKAFFIKDKSILKKGINEKWISIFKQGRQPDGSPRKPKYMINLDKIPDELITHLDAD</sequence>
<accession>A0A812ETX2</accession>
<proteinExistence type="predicted"/>
<name>A0A812ETX2_9ARCH</name>
<evidence type="ECO:0000313" key="2">
    <source>
        <dbReference type="Proteomes" id="UP000655759"/>
    </source>
</evidence>